<evidence type="ECO:0000313" key="2">
    <source>
        <dbReference type="Proteomes" id="UP000323506"/>
    </source>
</evidence>
<name>A0A5D2HGX2_GOSDA</name>
<gene>
    <name evidence="1" type="ORF">ES288_A02G170100v1</name>
</gene>
<protein>
    <recommendedName>
        <fullName evidence="3">Reverse transcriptase zinc-binding domain-containing protein</fullName>
    </recommendedName>
</protein>
<keyword evidence="2" id="KW-1185">Reference proteome</keyword>
<evidence type="ECO:0008006" key="3">
    <source>
        <dbReference type="Google" id="ProtNLM"/>
    </source>
</evidence>
<evidence type="ECO:0000313" key="1">
    <source>
        <dbReference type="EMBL" id="TYH28766.1"/>
    </source>
</evidence>
<accession>A0A5D2HGX2</accession>
<dbReference type="Proteomes" id="UP000323506">
    <property type="component" value="Chromosome A02"/>
</dbReference>
<reference evidence="1 2" key="1">
    <citation type="submission" date="2019-06" db="EMBL/GenBank/DDBJ databases">
        <title>WGS assembly of Gossypium darwinii.</title>
        <authorList>
            <person name="Chen Z.J."/>
            <person name="Sreedasyam A."/>
            <person name="Ando A."/>
            <person name="Song Q."/>
            <person name="De L."/>
            <person name="Hulse-Kemp A."/>
            <person name="Ding M."/>
            <person name="Ye W."/>
            <person name="Kirkbride R."/>
            <person name="Jenkins J."/>
            <person name="Plott C."/>
            <person name="Lovell J."/>
            <person name="Lin Y.-M."/>
            <person name="Vaughn R."/>
            <person name="Liu B."/>
            <person name="Li W."/>
            <person name="Simpson S."/>
            <person name="Scheffler B."/>
            <person name="Saski C."/>
            <person name="Grover C."/>
            <person name="Hu G."/>
            <person name="Conover J."/>
            <person name="Carlson J."/>
            <person name="Shu S."/>
            <person name="Boston L."/>
            <person name="Williams M."/>
            <person name="Peterson D."/>
            <person name="Mcgee K."/>
            <person name="Jones D."/>
            <person name="Wendel J."/>
            <person name="Stelly D."/>
            <person name="Grimwood J."/>
            <person name="Schmutz J."/>
        </authorList>
    </citation>
    <scope>NUCLEOTIDE SEQUENCE [LARGE SCALE GENOMIC DNA]</scope>
    <source>
        <strain evidence="1">1808015.09</strain>
    </source>
</reference>
<proteinExistence type="predicted"/>
<organism evidence="1 2">
    <name type="scientific">Gossypium darwinii</name>
    <name type="common">Darwin's cotton</name>
    <name type="synonym">Gossypium barbadense var. darwinii</name>
    <dbReference type="NCBI Taxonomy" id="34276"/>
    <lineage>
        <taxon>Eukaryota</taxon>
        <taxon>Viridiplantae</taxon>
        <taxon>Streptophyta</taxon>
        <taxon>Embryophyta</taxon>
        <taxon>Tracheophyta</taxon>
        <taxon>Spermatophyta</taxon>
        <taxon>Magnoliopsida</taxon>
        <taxon>eudicotyledons</taxon>
        <taxon>Gunneridae</taxon>
        <taxon>Pentapetalae</taxon>
        <taxon>rosids</taxon>
        <taxon>malvids</taxon>
        <taxon>Malvales</taxon>
        <taxon>Malvaceae</taxon>
        <taxon>Malvoideae</taxon>
        <taxon>Gossypium</taxon>
    </lineage>
</organism>
<sequence length="129" mass="15009">MSWYVSDRCFLLCSCESQNHIFFECAYSQGLWQLVLGLCSIKRSIGTWLQEFNWATSCLKSKSFLLCLLKLVWNAVVYFFWCERNSRLFGNSSNSVEVLLEKVKDVVLFRLSGRCPIDSNPINNRLCLE</sequence>
<dbReference type="EMBL" id="CM017689">
    <property type="protein sequence ID" value="TYH28766.1"/>
    <property type="molecule type" value="Genomic_DNA"/>
</dbReference>
<dbReference type="AlphaFoldDB" id="A0A5D2HGX2"/>